<feature type="compositionally biased region" description="Polar residues" evidence="1">
    <location>
        <begin position="254"/>
        <end position="263"/>
    </location>
</feature>
<name>W5TIH1_9NOCA</name>
<feature type="compositionally biased region" description="Polar residues" evidence="1">
    <location>
        <begin position="282"/>
        <end position="297"/>
    </location>
</feature>
<dbReference type="InterPro" id="IPR038332">
    <property type="entry name" value="PPE_sf"/>
</dbReference>
<evidence type="ECO:0008006" key="4">
    <source>
        <dbReference type="Google" id="ProtNLM"/>
    </source>
</evidence>
<feature type="region of interest" description="Disordered" evidence="1">
    <location>
        <begin position="167"/>
        <end position="187"/>
    </location>
</feature>
<evidence type="ECO:0000256" key="1">
    <source>
        <dbReference type="SAM" id="MobiDB-lite"/>
    </source>
</evidence>
<feature type="compositionally biased region" description="Basic and acidic residues" evidence="1">
    <location>
        <begin position="404"/>
        <end position="426"/>
    </location>
</feature>
<dbReference type="Gene3D" id="1.20.1260.20">
    <property type="entry name" value="PPE superfamily"/>
    <property type="match status" value="1"/>
</dbReference>
<feature type="compositionally biased region" description="Low complexity" evidence="1">
    <location>
        <begin position="298"/>
        <end position="316"/>
    </location>
</feature>
<dbReference type="STRING" id="1415166.NONO_c22280"/>
<feature type="compositionally biased region" description="Gly residues" evidence="1">
    <location>
        <begin position="337"/>
        <end position="361"/>
    </location>
</feature>
<dbReference type="KEGG" id="nno:NONO_c22280"/>
<dbReference type="Proteomes" id="UP000019150">
    <property type="component" value="Chromosome"/>
</dbReference>
<feature type="region of interest" description="Disordered" evidence="1">
    <location>
        <begin position="223"/>
        <end position="461"/>
    </location>
</feature>
<feature type="compositionally biased region" description="Acidic residues" evidence="1">
    <location>
        <begin position="445"/>
        <end position="455"/>
    </location>
</feature>
<evidence type="ECO:0000313" key="3">
    <source>
        <dbReference type="Proteomes" id="UP000019150"/>
    </source>
</evidence>
<proteinExistence type="predicted"/>
<feature type="compositionally biased region" description="Basic and acidic residues" evidence="1">
    <location>
        <begin position="175"/>
        <end position="187"/>
    </location>
</feature>
<accession>W5TIH1</accession>
<organism evidence="2 3">
    <name type="scientific">Nocardia nova SH22a</name>
    <dbReference type="NCBI Taxonomy" id="1415166"/>
    <lineage>
        <taxon>Bacteria</taxon>
        <taxon>Bacillati</taxon>
        <taxon>Actinomycetota</taxon>
        <taxon>Actinomycetes</taxon>
        <taxon>Mycobacteriales</taxon>
        <taxon>Nocardiaceae</taxon>
        <taxon>Nocardia</taxon>
    </lineage>
</organism>
<dbReference type="eggNOG" id="COG3266">
    <property type="taxonomic scope" value="Bacteria"/>
</dbReference>
<gene>
    <name evidence="2" type="ORF">NONO_c22280</name>
</gene>
<dbReference type="EMBL" id="CP006850">
    <property type="protein sequence ID" value="AHH17026.1"/>
    <property type="molecule type" value="Genomic_DNA"/>
</dbReference>
<dbReference type="PATRIC" id="fig|1415166.3.peg.2268"/>
<dbReference type="AlphaFoldDB" id="W5TIH1"/>
<protein>
    <recommendedName>
        <fullName evidence="4">PPE family protein</fullName>
    </recommendedName>
</protein>
<feature type="compositionally biased region" description="Low complexity" evidence="1">
    <location>
        <begin position="325"/>
        <end position="336"/>
    </location>
</feature>
<evidence type="ECO:0000313" key="2">
    <source>
        <dbReference type="EMBL" id="AHH17026.1"/>
    </source>
</evidence>
<reference evidence="2 3" key="1">
    <citation type="journal article" date="2014" name="Appl. Environ. Microbiol.">
        <title>Insights into the Microbial Degradation of Rubber and Gutta-Percha by Analysis of the Complete Genome of Nocardia nova SH22a.</title>
        <authorList>
            <person name="Luo Q."/>
            <person name="Hiessl S."/>
            <person name="Poehlein A."/>
            <person name="Daniel R."/>
            <person name="Steinbuchel A."/>
        </authorList>
    </citation>
    <scope>NUCLEOTIDE SEQUENCE [LARGE SCALE GENOMIC DNA]</scope>
    <source>
        <strain evidence="2">SH22a</strain>
    </source>
</reference>
<dbReference type="HOGENOM" id="CLU_592918_0_0_11"/>
<sequence length="461" mass="46860">MGSYDDYRRRIIGAQDQWNRERDRIYGETRTYDTEFGGEYEPPSIAKPDVFDGMSLEDMQAVVSAMKPATIAAASTAWQNIGYNLDIAVSAFNREFARTITGDNGHGGWTGQSGQAAIDAVNDYAKQSRELASGAHVVGLKLAEMHTGLEQTQALFPGISVRPDLKNKTLPPDGVMKDGDYSREEATQEGRRILRTVYGQVAVQTDIGVPVLPAATQIVAPAGEIAPAPGGGDPGPSAGPDVPAPDDGNDSADADSTTPSHVNGNAAGDGSTDSNVAAKPGGNSQENPETGPERSQGTDPAATTPAAAEPVGTATASTVPGVGVASTTPAGLTPAAGHGGGTGPGGSFGRGGDGLGGGAGAGPVDAGRGVIRPDAAFPGVAPATATPAQTRNGMSGMGMLGPRKKNDDREKAGTPDYLVTKEHGEELTGAESVLTSLPPQLDADHDLDDDSDVDGDPGLAQ</sequence>
<keyword evidence="3" id="KW-1185">Reference proteome</keyword>